<dbReference type="SUPFAM" id="SSF56935">
    <property type="entry name" value="Porins"/>
    <property type="match status" value="1"/>
</dbReference>
<dbReference type="EMBL" id="WEIA01000026">
    <property type="protein sequence ID" value="NLR24235.1"/>
    <property type="molecule type" value="Genomic_DNA"/>
</dbReference>
<evidence type="ECO:0000313" key="2">
    <source>
        <dbReference type="EMBL" id="WOX27705.1"/>
    </source>
</evidence>
<name>A0A8I2H8Y0_9GAMM</name>
<keyword evidence="4" id="KW-1185">Reference proteome</keyword>
<dbReference type="Proteomes" id="UP000646877">
    <property type="component" value="Unassembled WGS sequence"/>
</dbReference>
<protein>
    <recommendedName>
        <fullName evidence="5">Porin domain-containing protein</fullName>
    </recommendedName>
</protein>
<gene>
    <name evidence="1" type="ORF">F9Y85_23555</name>
    <name evidence="2" type="ORF">R5H13_13705</name>
</gene>
<evidence type="ECO:0000313" key="3">
    <source>
        <dbReference type="Proteomes" id="UP000646877"/>
    </source>
</evidence>
<evidence type="ECO:0000313" key="1">
    <source>
        <dbReference type="EMBL" id="NLR24235.1"/>
    </source>
</evidence>
<sequence length="407" mass="46966">MRSVFICLLFLTTFSYGSDIDFSGFATLKAVKTDSHTAKIRESISQPHGVERDELDFSFSSLGLQAEWHASDNLELVGQLLLKEQHDDRVKNAIKLAFLRYHLNSNWQFRAGRTGLDLFLMTEYRDIGYSMDMEHPPVEFYSIIPHQNLDGVDMQYRTPLDQGIASIKAYWGRSESPIYSDYEFFWNVELKSILGVAVQYETLNWLFRANYTTTQAANEHEQQKQLRDALTQVPLQVWPTKNELIDSLYIIDKRFTYSAVSMRYDDSNWLLQSEISLTDSNSSVLNHLKAGYITLGKRFDLNTLSITYSVAKSDNEPSVEPGPLVPLPELMQIYEAASMHSGFYQLDQHSTSLTWRRELSPTLALKFNWKHTSADHLPSAFYLHNTEQFSDPDLSFNTFTLSFNWVF</sequence>
<dbReference type="Proteomes" id="UP001304419">
    <property type="component" value="Chromosome 1"/>
</dbReference>
<reference evidence="2 4" key="2">
    <citation type="submission" date="2023-10" db="EMBL/GenBank/DDBJ databases">
        <title>To unveil natural product biosynthetic capacity in Pseudoalteromonas.</title>
        <authorList>
            <person name="Wang J."/>
        </authorList>
    </citation>
    <scope>NUCLEOTIDE SEQUENCE [LARGE SCALE GENOMIC DNA]</scope>
    <source>
        <strain evidence="2 4">DSM 15914</strain>
    </source>
</reference>
<evidence type="ECO:0008006" key="5">
    <source>
        <dbReference type="Google" id="ProtNLM"/>
    </source>
</evidence>
<accession>A0A8I2H8Y0</accession>
<dbReference type="RefSeq" id="WP_039493586.1">
    <property type="nucleotide sequence ID" value="NZ_CBCSDF010000004.1"/>
</dbReference>
<dbReference type="EMBL" id="CP137578">
    <property type="protein sequence ID" value="WOX27705.1"/>
    <property type="molecule type" value="Genomic_DNA"/>
</dbReference>
<proteinExistence type="predicted"/>
<dbReference type="AlphaFoldDB" id="A0A8I2H8Y0"/>
<evidence type="ECO:0000313" key="4">
    <source>
        <dbReference type="Proteomes" id="UP001304419"/>
    </source>
</evidence>
<reference evidence="1" key="1">
    <citation type="submission" date="2019-10" db="EMBL/GenBank/DDBJ databases">
        <authorList>
            <person name="Paulsen S."/>
        </authorList>
    </citation>
    <scope>NUCLEOTIDE SEQUENCE</scope>
    <source>
        <strain evidence="1">LMG 19692</strain>
    </source>
</reference>
<organism evidence="1 3">
    <name type="scientific">Pseudoalteromonas maricaloris</name>
    <dbReference type="NCBI Taxonomy" id="184924"/>
    <lineage>
        <taxon>Bacteria</taxon>
        <taxon>Pseudomonadati</taxon>
        <taxon>Pseudomonadota</taxon>
        <taxon>Gammaproteobacteria</taxon>
        <taxon>Alteromonadales</taxon>
        <taxon>Pseudoalteromonadaceae</taxon>
        <taxon>Pseudoalteromonas</taxon>
    </lineage>
</organism>